<dbReference type="EMBL" id="HBUF01048677">
    <property type="protein sequence ID" value="CAG6620855.1"/>
    <property type="molecule type" value="Transcribed_RNA"/>
</dbReference>
<evidence type="ECO:0000313" key="1">
    <source>
        <dbReference type="EMBL" id="CAG6667973.1"/>
    </source>
</evidence>
<name>A0A8D8SDX6_9HEMI</name>
<sequence>MSSALVSSIWLPTKRISTSSHSTAPWLCGCKTVPDTRNGRQQRTKSKSYSTLFGRAANGNETNSSYFRPKPNRTRRLRLRRRRHNHRWEAGRLHLGRRR</sequence>
<dbReference type="EMBL" id="HBUF01394992">
    <property type="protein sequence ID" value="CAG6735175.1"/>
    <property type="molecule type" value="Transcribed_RNA"/>
</dbReference>
<dbReference type="AlphaFoldDB" id="A0A8D8SDX6"/>
<protein>
    <submittedName>
        <fullName evidence="1">Uncharacterized protein</fullName>
    </submittedName>
</protein>
<reference evidence="1" key="1">
    <citation type="submission" date="2021-05" db="EMBL/GenBank/DDBJ databases">
        <authorList>
            <person name="Alioto T."/>
            <person name="Alioto T."/>
            <person name="Gomez Garrido J."/>
        </authorList>
    </citation>
    <scope>NUCLEOTIDE SEQUENCE</scope>
</reference>
<proteinExistence type="predicted"/>
<organism evidence="1">
    <name type="scientific">Cacopsylla melanoneura</name>
    <dbReference type="NCBI Taxonomy" id="428564"/>
    <lineage>
        <taxon>Eukaryota</taxon>
        <taxon>Metazoa</taxon>
        <taxon>Ecdysozoa</taxon>
        <taxon>Arthropoda</taxon>
        <taxon>Hexapoda</taxon>
        <taxon>Insecta</taxon>
        <taxon>Pterygota</taxon>
        <taxon>Neoptera</taxon>
        <taxon>Paraneoptera</taxon>
        <taxon>Hemiptera</taxon>
        <taxon>Sternorrhyncha</taxon>
        <taxon>Psylloidea</taxon>
        <taxon>Psyllidae</taxon>
        <taxon>Psyllinae</taxon>
        <taxon>Cacopsylla</taxon>
    </lineage>
</organism>
<dbReference type="EMBL" id="HBUF01559950">
    <property type="protein sequence ID" value="CAG6761847.1"/>
    <property type="molecule type" value="Transcribed_RNA"/>
</dbReference>
<accession>A0A8D8SDX6</accession>
<dbReference type="EMBL" id="HBUF01217756">
    <property type="protein sequence ID" value="CAG6667973.1"/>
    <property type="molecule type" value="Transcribed_RNA"/>
</dbReference>